<evidence type="ECO:0000259" key="4">
    <source>
        <dbReference type="Pfam" id="PF00205"/>
    </source>
</evidence>
<sequence>MPDQTRPTVREQTLDAMRELDMTTVFANPGSTEVPFLVDLPDDIDFVLGLHEGSVVGMATGWALAHDRPAMVQLHTTAGLGNAVGALATARVNRAPLVVLVGQQDRRHLEHEPFLAGRLEGLAGDYPVAVHQPLRAQDVPGAVVRAHHEAAHGRGPVLVIVCMDDWSQPVDPEQPRAAAVRVARPAHVAPDDGAAAEVAALLDGAERPALVVGAGADNAPAWAALTSLAERLDAPVYQESFGARAGFPQDHPLFAGHLPAERSRLREALRGHDAVFTAGAPVFRQYIYADGPLTDPGTRLAMVSEDPAEAHRGPAELAVIAPVAAFTAVVADLVRERPTPPPTRTAEAPEEGELPAEGEPLRTAHVLRALAERITPDTVVVEETPSSRPLLHRLLPARSPLGFLSAAMGGLGFALPAATGVRMASPERPVVAVVGDGSALYQVQALWSASRYSAGVLFVVLSNGRYAIMDRLAEHRGGKPPWPAFGEVSLAALARGLGCPAVEVATHDDLVRVLDEVVPGLADRGEPLVLDVTVVPDPTFAP</sequence>
<feature type="domain" description="Thiamine pyrophosphate enzyme N-terminal TPP-binding" evidence="6">
    <location>
        <begin position="8"/>
        <end position="112"/>
    </location>
</feature>
<dbReference type="Pfam" id="PF02775">
    <property type="entry name" value="TPP_enzyme_C"/>
    <property type="match status" value="1"/>
</dbReference>
<dbReference type="SUPFAM" id="SSF52467">
    <property type="entry name" value="DHS-like NAD/FAD-binding domain"/>
    <property type="match status" value="1"/>
</dbReference>
<dbReference type="Proteomes" id="UP001356095">
    <property type="component" value="Unassembled WGS sequence"/>
</dbReference>
<comment type="similarity">
    <text evidence="1 3">Belongs to the TPP enzyme family.</text>
</comment>
<feature type="domain" description="Thiamine pyrophosphate enzyme TPP-binding" evidence="5">
    <location>
        <begin position="391"/>
        <end position="532"/>
    </location>
</feature>
<dbReference type="SUPFAM" id="SSF52518">
    <property type="entry name" value="Thiamin diphosphate-binding fold (THDP-binding)"/>
    <property type="match status" value="2"/>
</dbReference>
<protein>
    <submittedName>
        <fullName evidence="7">Thiamine pyrophosphate-binding protein</fullName>
    </submittedName>
</protein>
<dbReference type="InterPro" id="IPR012001">
    <property type="entry name" value="Thiamin_PyroP_enz_TPP-bd_dom"/>
</dbReference>
<accession>A0ABU7K3Z0</accession>
<gene>
    <name evidence="7" type="ORF">Q8791_06995</name>
</gene>
<dbReference type="InterPro" id="IPR029061">
    <property type="entry name" value="THDP-binding"/>
</dbReference>
<dbReference type="InterPro" id="IPR012000">
    <property type="entry name" value="Thiamin_PyroP_enz_cen_dom"/>
</dbReference>
<proteinExistence type="inferred from homology"/>
<dbReference type="InterPro" id="IPR045229">
    <property type="entry name" value="TPP_enz"/>
</dbReference>
<dbReference type="Gene3D" id="3.40.50.1220">
    <property type="entry name" value="TPP-binding domain"/>
    <property type="match status" value="1"/>
</dbReference>
<dbReference type="EMBL" id="JAUZMY010000005">
    <property type="protein sequence ID" value="MEE2036964.1"/>
    <property type="molecule type" value="Genomic_DNA"/>
</dbReference>
<dbReference type="Pfam" id="PF00205">
    <property type="entry name" value="TPP_enzyme_M"/>
    <property type="match status" value="1"/>
</dbReference>
<evidence type="ECO:0000313" key="8">
    <source>
        <dbReference type="Proteomes" id="UP001356095"/>
    </source>
</evidence>
<evidence type="ECO:0000256" key="3">
    <source>
        <dbReference type="RuleBase" id="RU362132"/>
    </source>
</evidence>
<dbReference type="InterPro" id="IPR029035">
    <property type="entry name" value="DHS-like_NAD/FAD-binding_dom"/>
</dbReference>
<evidence type="ECO:0000259" key="5">
    <source>
        <dbReference type="Pfam" id="PF02775"/>
    </source>
</evidence>
<dbReference type="InterPro" id="IPR011766">
    <property type="entry name" value="TPP_enzyme_TPP-bd"/>
</dbReference>
<evidence type="ECO:0000256" key="2">
    <source>
        <dbReference type="ARBA" id="ARBA00023052"/>
    </source>
</evidence>
<keyword evidence="8" id="KW-1185">Reference proteome</keyword>
<keyword evidence="2 3" id="KW-0786">Thiamine pyrophosphate</keyword>
<feature type="domain" description="Thiamine pyrophosphate enzyme central" evidence="4">
    <location>
        <begin position="196"/>
        <end position="326"/>
    </location>
</feature>
<dbReference type="PANTHER" id="PTHR18968">
    <property type="entry name" value="THIAMINE PYROPHOSPHATE ENZYMES"/>
    <property type="match status" value="1"/>
</dbReference>
<evidence type="ECO:0000313" key="7">
    <source>
        <dbReference type="EMBL" id="MEE2036964.1"/>
    </source>
</evidence>
<organism evidence="7 8">
    <name type="scientific">Nocardiopsis codii</name>
    <dbReference type="NCBI Taxonomy" id="3065942"/>
    <lineage>
        <taxon>Bacteria</taxon>
        <taxon>Bacillati</taxon>
        <taxon>Actinomycetota</taxon>
        <taxon>Actinomycetes</taxon>
        <taxon>Streptosporangiales</taxon>
        <taxon>Nocardiopsidaceae</taxon>
        <taxon>Nocardiopsis</taxon>
    </lineage>
</organism>
<reference evidence="7 8" key="1">
    <citation type="submission" date="2023-08" db="EMBL/GenBank/DDBJ databases">
        <authorList>
            <person name="Girao M."/>
            <person name="Carvalho M.F."/>
        </authorList>
    </citation>
    <scope>NUCLEOTIDE SEQUENCE [LARGE SCALE GENOMIC DNA]</scope>
    <source>
        <strain evidence="7 8">CT-R113</strain>
    </source>
</reference>
<dbReference type="RefSeq" id="WP_330090766.1">
    <property type="nucleotide sequence ID" value="NZ_JAUZMY010000005.1"/>
</dbReference>
<dbReference type="CDD" id="cd02002">
    <property type="entry name" value="TPP_BFDC"/>
    <property type="match status" value="1"/>
</dbReference>
<name>A0ABU7K3Z0_9ACTN</name>
<comment type="caution">
    <text evidence="7">The sequence shown here is derived from an EMBL/GenBank/DDBJ whole genome shotgun (WGS) entry which is preliminary data.</text>
</comment>
<dbReference type="CDD" id="cd07035">
    <property type="entry name" value="TPP_PYR_POX_like"/>
    <property type="match status" value="1"/>
</dbReference>
<evidence type="ECO:0000259" key="6">
    <source>
        <dbReference type="Pfam" id="PF02776"/>
    </source>
</evidence>
<evidence type="ECO:0000256" key="1">
    <source>
        <dbReference type="ARBA" id="ARBA00007812"/>
    </source>
</evidence>
<dbReference type="Pfam" id="PF02776">
    <property type="entry name" value="TPP_enzyme_N"/>
    <property type="match status" value="1"/>
</dbReference>
<dbReference type="PANTHER" id="PTHR18968:SF133">
    <property type="entry name" value="BENZOYLFORMATE DECARBOXYLASE"/>
    <property type="match status" value="1"/>
</dbReference>
<dbReference type="Gene3D" id="3.40.50.970">
    <property type="match status" value="2"/>
</dbReference>